<dbReference type="HOGENOM" id="CLU_007383_1_10_0"/>
<organism evidence="12 13">
    <name type="scientific">Sulfurihydrogenibium azorense (strain DSM 15241 / OCM 825 / Az-Fu1)</name>
    <dbReference type="NCBI Taxonomy" id="204536"/>
    <lineage>
        <taxon>Bacteria</taxon>
        <taxon>Pseudomonadati</taxon>
        <taxon>Aquificota</taxon>
        <taxon>Aquificia</taxon>
        <taxon>Aquificales</taxon>
        <taxon>Hydrogenothermaceae</taxon>
        <taxon>Sulfurihydrogenibium</taxon>
    </lineage>
</organism>
<dbReference type="Gene3D" id="3.40.50.720">
    <property type="entry name" value="NAD(P)-binding Rossmann-like Domain"/>
    <property type="match status" value="1"/>
</dbReference>
<dbReference type="RefSeq" id="WP_012673695.1">
    <property type="nucleotide sequence ID" value="NC_012438.1"/>
</dbReference>
<evidence type="ECO:0000256" key="1">
    <source>
        <dbReference type="ARBA" id="ARBA00000083"/>
    </source>
</evidence>
<comment type="subunit">
    <text evidence="10">Homodimer.</text>
</comment>
<dbReference type="EMBL" id="CP001229">
    <property type="protein sequence ID" value="ACN98370.1"/>
    <property type="molecule type" value="Genomic_DNA"/>
</dbReference>
<protein>
    <recommendedName>
        <fullName evidence="6 10">UDP-glucose 4-epimerase</fullName>
        <ecNumber evidence="5 10">5.1.3.2</ecNumber>
    </recommendedName>
</protein>
<dbReference type="AlphaFoldDB" id="C1DUU6"/>
<dbReference type="InterPro" id="IPR016040">
    <property type="entry name" value="NAD(P)-bd_dom"/>
</dbReference>
<evidence type="ECO:0000256" key="7">
    <source>
        <dbReference type="ARBA" id="ARBA00023027"/>
    </source>
</evidence>
<keyword evidence="7 10" id="KW-0520">NAD</keyword>
<evidence type="ECO:0000256" key="6">
    <source>
        <dbReference type="ARBA" id="ARBA00018569"/>
    </source>
</evidence>
<comment type="pathway">
    <text evidence="3 10">Carbohydrate metabolism; galactose metabolism.</text>
</comment>
<dbReference type="SUPFAM" id="SSF51735">
    <property type="entry name" value="NAD(P)-binding Rossmann-fold domains"/>
    <property type="match status" value="1"/>
</dbReference>
<evidence type="ECO:0000313" key="13">
    <source>
        <dbReference type="Proteomes" id="UP000001369"/>
    </source>
</evidence>
<evidence type="ECO:0000256" key="4">
    <source>
        <dbReference type="ARBA" id="ARBA00007637"/>
    </source>
</evidence>
<dbReference type="PANTHER" id="PTHR43725:SF53">
    <property type="entry name" value="UDP-ARABINOSE 4-EPIMERASE 1"/>
    <property type="match status" value="1"/>
</dbReference>
<evidence type="ECO:0000313" key="12">
    <source>
        <dbReference type="EMBL" id="ACN98370.1"/>
    </source>
</evidence>
<accession>C1DUU6</accession>
<dbReference type="InterPro" id="IPR005886">
    <property type="entry name" value="UDP_G4E"/>
</dbReference>
<proteinExistence type="inferred from homology"/>
<sequence length="341" mass="38330">MNILITGGAGYIGSHVVKQLLDETNHNITIIDNLSTGSIKTIKTLKEIAKINNKEENLDFIEADLSNFPLIEGIIKAKKFDAVIHFAASIIVPESVKNPIKYYMNNTVNTTNLIKLCLDNNVNKFIFSSTAAVYGQPYEIPVKETTPTKPINPYGMSKLMSETVLKDCGLAYPDFKYIILRYFNVAGADIKIRIGQRFPNATHLIKVAAETAVGKREKMYVFGTDYPTKDGTCIRDYIHVDDLADAHIKALEYLTDNDSDVFNCGYGYGYSVLEVINTMKKVSGVDFKVEFTGRREGDPAILIADNSKIKNKMKWQPKYNNLELICKTALEWEKKLLKEEA</sequence>
<evidence type="ECO:0000256" key="5">
    <source>
        <dbReference type="ARBA" id="ARBA00013189"/>
    </source>
</evidence>
<comment type="catalytic activity">
    <reaction evidence="1 10">
        <text>UDP-alpha-D-glucose = UDP-alpha-D-galactose</text>
        <dbReference type="Rhea" id="RHEA:22168"/>
        <dbReference type="ChEBI" id="CHEBI:58885"/>
        <dbReference type="ChEBI" id="CHEBI:66914"/>
        <dbReference type="EC" id="5.1.3.2"/>
    </reaction>
</comment>
<keyword evidence="13" id="KW-1185">Reference proteome</keyword>
<dbReference type="EC" id="5.1.3.2" evidence="5 10"/>
<dbReference type="KEGG" id="saf:SULAZ_0910"/>
<dbReference type="Pfam" id="PF16363">
    <property type="entry name" value="GDP_Man_Dehyd"/>
    <property type="match status" value="1"/>
</dbReference>
<dbReference type="PANTHER" id="PTHR43725">
    <property type="entry name" value="UDP-GLUCOSE 4-EPIMERASE"/>
    <property type="match status" value="1"/>
</dbReference>
<feature type="domain" description="NAD(P)-binding" evidence="11">
    <location>
        <begin position="4"/>
        <end position="326"/>
    </location>
</feature>
<dbReference type="STRING" id="204536.SULAZ_0910"/>
<reference evidence="12 13" key="1">
    <citation type="journal article" date="2009" name="J. Bacteriol.">
        <title>Complete and draft genome sequences of six members of the Aquificales.</title>
        <authorList>
            <person name="Reysenbach A.L."/>
            <person name="Hamamura N."/>
            <person name="Podar M."/>
            <person name="Griffiths E."/>
            <person name="Ferreira S."/>
            <person name="Hochstein R."/>
            <person name="Heidelberg J."/>
            <person name="Johnson J."/>
            <person name="Mead D."/>
            <person name="Pohorille A."/>
            <person name="Sarmiento M."/>
            <person name="Schweighofer K."/>
            <person name="Seshadri R."/>
            <person name="Voytek M.A."/>
        </authorList>
    </citation>
    <scope>NUCLEOTIDE SEQUENCE [LARGE SCALE GENOMIC DNA]</scope>
    <source>
        <strain evidence="13">Az-Fu1 / DSM 15241 / OCM 825</strain>
    </source>
</reference>
<dbReference type="GO" id="GO:0033499">
    <property type="term" value="P:galactose catabolic process via UDP-galactose, Leloir pathway"/>
    <property type="evidence" value="ECO:0007669"/>
    <property type="project" value="TreeGrafter"/>
</dbReference>
<evidence type="ECO:0000256" key="8">
    <source>
        <dbReference type="ARBA" id="ARBA00023235"/>
    </source>
</evidence>
<keyword evidence="9 10" id="KW-0119">Carbohydrate metabolism</keyword>
<gene>
    <name evidence="12" type="primary">galE</name>
    <name evidence="12" type="ordered locus">SULAZ_0910</name>
</gene>
<dbReference type="InterPro" id="IPR036291">
    <property type="entry name" value="NAD(P)-bd_dom_sf"/>
</dbReference>
<dbReference type="Proteomes" id="UP000001369">
    <property type="component" value="Chromosome"/>
</dbReference>
<evidence type="ECO:0000256" key="10">
    <source>
        <dbReference type="RuleBase" id="RU366046"/>
    </source>
</evidence>
<dbReference type="CDD" id="cd05247">
    <property type="entry name" value="UDP_G4E_1_SDR_e"/>
    <property type="match status" value="1"/>
</dbReference>
<dbReference type="UniPathway" id="UPA00214"/>
<comment type="cofactor">
    <cofactor evidence="2 10">
        <name>NAD(+)</name>
        <dbReference type="ChEBI" id="CHEBI:57540"/>
    </cofactor>
</comment>
<name>C1DUU6_SULAA</name>
<dbReference type="Gene3D" id="3.90.25.10">
    <property type="entry name" value="UDP-galactose 4-epimerase, domain 1"/>
    <property type="match status" value="1"/>
</dbReference>
<dbReference type="GO" id="GO:0003978">
    <property type="term" value="F:UDP-glucose 4-epimerase activity"/>
    <property type="evidence" value="ECO:0007669"/>
    <property type="project" value="UniProtKB-UniRule"/>
</dbReference>
<dbReference type="eggNOG" id="COG1087">
    <property type="taxonomic scope" value="Bacteria"/>
</dbReference>
<evidence type="ECO:0000256" key="9">
    <source>
        <dbReference type="ARBA" id="ARBA00023277"/>
    </source>
</evidence>
<dbReference type="NCBIfam" id="TIGR01179">
    <property type="entry name" value="galE"/>
    <property type="match status" value="1"/>
</dbReference>
<evidence type="ECO:0000259" key="11">
    <source>
        <dbReference type="Pfam" id="PF16363"/>
    </source>
</evidence>
<evidence type="ECO:0000256" key="2">
    <source>
        <dbReference type="ARBA" id="ARBA00001911"/>
    </source>
</evidence>
<evidence type="ECO:0000256" key="3">
    <source>
        <dbReference type="ARBA" id="ARBA00004947"/>
    </source>
</evidence>
<keyword evidence="8 10" id="KW-0413">Isomerase</keyword>
<comment type="similarity">
    <text evidence="4 10">Belongs to the NAD(P)-dependent epimerase/dehydratase family.</text>
</comment>
<dbReference type="OrthoDB" id="9801029at2"/>